<dbReference type="EMBL" id="JAIEZQ010000001">
    <property type="protein sequence ID" value="MBY9073465.1"/>
    <property type="molecule type" value="Genomic_DNA"/>
</dbReference>
<gene>
    <name evidence="1" type="ORF">K1X13_01400</name>
</gene>
<organism evidence="1 2">
    <name type="scientific">Nocardioides jiangsuensis</name>
    <dbReference type="NCBI Taxonomy" id="2866161"/>
    <lineage>
        <taxon>Bacteria</taxon>
        <taxon>Bacillati</taxon>
        <taxon>Actinomycetota</taxon>
        <taxon>Actinomycetes</taxon>
        <taxon>Propionibacteriales</taxon>
        <taxon>Nocardioidaceae</taxon>
        <taxon>Nocardioides</taxon>
    </lineage>
</organism>
<evidence type="ECO:0000313" key="2">
    <source>
        <dbReference type="Proteomes" id="UP000754710"/>
    </source>
</evidence>
<protein>
    <recommendedName>
        <fullName evidence="3">Acetone carboxylase</fullName>
    </recommendedName>
</protein>
<evidence type="ECO:0008006" key="3">
    <source>
        <dbReference type="Google" id="ProtNLM"/>
    </source>
</evidence>
<keyword evidence="2" id="KW-1185">Reference proteome</keyword>
<proteinExistence type="predicted"/>
<dbReference type="RefSeq" id="WP_221023262.1">
    <property type="nucleotide sequence ID" value="NZ_JAIEZQ010000001.1"/>
</dbReference>
<comment type="caution">
    <text evidence="1">The sequence shown here is derived from an EMBL/GenBank/DDBJ whole genome shotgun (WGS) entry which is preliminary data.</text>
</comment>
<evidence type="ECO:0000313" key="1">
    <source>
        <dbReference type="EMBL" id="MBY9073465.1"/>
    </source>
</evidence>
<sequence>MDKVCSAKGCQHDAGWALLWNNPKLHTPDRLKSWLACSEHRESLGDFLKARSFLRDVVPVDDPRAGGVGEPGTGLGPR</sequence>
<accession>A0ABS7RI56</accession>
<name>A0ABS7RI56_9ACTN</name>
<dbReference type="Proteomes" id="UP000754710">
    <property type="component" value="Unassembled WGS sequence"/>
</dbReference>
<reference evidence="1 2" key="1">
    <citation type="submission" date="2021-08" db="EMBL/GenBank/DDBJ databases">
        <title>Nocardioides bacterium WL0053 sp. nov., isolated from the sediment.</title>
        <authorList>
            <person name="Wang L."/>
            <person name="Zhang D."/>
            <person name="Zhang A."/>
        </authorList>
    </citation>
    <scope>NUCLEOTIDE SEQUENCE [LARGE SCALE GENOMIC DNA]</scope>
    <source>
        <strain evidence="1 2">WL0053</strain>
    </source>
</reference>